<dbReference type="InterPro" id="IPR006311">
    <property type="entry name" value="TAT_signal"/>
</dbReference>
<proteinExistence type="predicted"/>
<protein>
    <submittedName>
        <fullName evidence="1">Uncharacterized protein</fullName>
    </submittedName>
</protein>
<dbReference type="PROSITE" id="PS51318">
    <property type="entry name" value="TAT"/>
    <property type="match status" value="1"/>
</dbReference>
<dbReference type="Proteomes" id="UP000639516">
    <property type="component" value="Unassembled WGS sequence"/>
</dbReference>
<reference evidence="1 2" key="1">
    <citation type="journal article" date="2020" name="Arch. Microbiol.">
        <title>Bradyrhizobium campsiandrae sp. nov., a nitrogen-fixing bacterial strain isolated from a native leguminous tree from the Amazon adapted to flooded conditions.</title>
        <authorList>
            <person name="Cabral Michel D."/>
            <person name="Martins da Costa E."/>
            <person name="Azarias Guimaraes A."/>
            <person name="Soares de Carvalho T."/>
            <person name="Santos de Castro Caputo P."/>
            <person name="Willems A."/>
            <person name="de Souza Moreira F.M."/>
        </authorList>
    </citation>
    <scope>NUCLEOTIDE SEQUENCE [LARGE SCALE GENOMIC DNA]</scope>
    <source>
        <strain evidence="2">INPA 384B</strain>
    </source>
</reference>
<evidence type="ECO:0000313" key="2">
    <source>
        <dbReference type="Proteomes" id="UP000639516"/>
    </source>
</evidence>
<keyword evidence="2" id="KW-1185">Reference proteome</keyword>
<comment type="caution">
    <text evidence="1">The sequence shown here is derived from an EMBL/GenBank/DDBJ whole genome shotgun (WGS) entry which is preliminary data.</text>
</comment>
<sequence>MTTRMDRRTFLQGTSIAALCTAVPSELFGVADAAPAPLAAAASMTTTSALGSLVAAKFNGGRTQINLNFLQTGGDFPFLNVLKTAQSWGLIDNSGWPEPSTLDSDGYPTVITNKGVYTVCFVPSQAVRPGNYVITWNGNGTIYCGMNNTPVSGSKTSTNGSGRYVFSTTDSRFVIGISAIGSPRISNLQVFHVGDEAALKAGQVFGVKFKQRLLEANFGVVRFLNWQCANTTNVTTWATRKPLSYVFYAGHEFRPSLYAGQTTNVGTAYSASLPNFKLVDKATVIVKFNASNTGPCTLNVNGTGPVNILAENASPLGTYTSIVGGSWQSFATLVYDADLKAWIKHGGDVAYNGMGLNNGCPPELMVRLCAEIGAHPYFVTPHLAIDPATDYMTSLAAYCRDNAPLWMIPRFEGPNELWNTAAGFFQTGYAKAKASSYGWGQDYHNWYGKILSVLGQAVSTTYAGNRAKYQVLCGVQTPIGQTASGTATSNDRLASTKFLAQTAPVQAPYTKSSASKWVTHVSIAIYYNPNEQGTSQEVADAANFAAAVAANDTVMQANIAFAYAGTAQISLPYAAKVYAQWKAWAKGFGVQKMCAYEGGYSPDLNSTAQINALRAASKQAPSLTNFTLTNYNSFVGLTDSGFTAEFPSCFQFSGMATSKNAWAVLEDIYQASSPQWQAIVSFNHS</sequence>
<accession>A0ABR7UAN9</accession>
<organism evidence="1 2">
    <name type="scientific">Bradyrhizobium campsiandrae</name>
    <dbReference type="NCBI Taxonomy" id="1729892"/>
    <lineage>
        <taxon>Bacteria</taxon>
        <taxon>Pseudomonadati</taxon>
        <taxon>Pseudomonadota</taxon>
        <taxon>Alphaproteobacteria</taxon>
        <taxon>Hyphomicrobiales</taxon>
        <taxon>Nitrobacteraceae</taxon>
        <taxon>Bradyrhizobium</taxon>
    </lineage>
</organism>
<dbReference type="RefSeq" id="WP_188106645.1">
    <property type="nucleotide sequence ID" value="NZ_JAANIH010000060.1"/>
</dbReference>
<evidence type="ECO:0000313" key="1">
    <source>
        <dbReference type="EMBL" id="MBC9981037.1"/>
    </source>
</evidence>
<dbReference type="EMBL" id="JAATTO010000033">
    <property type="protein sequence ID" value="MBC9981037.1"/>
    <property type="molecule type" value="Genomic_DNA"/>
</dbReference>
<name>A0ABR7UAN9_9BRAD</name>
<gene>
    <name evidence="1" type="ORF">HA482_22805</name>
</gene>